<gene>
    <name evidence="3" type="ORF">ECU09_2010</name>
</gene>
<organism evidence="3">
    <name type="scientific">Encephalitozoon cuniculi</name>
    <name type="common">Microsporidian parasite</name>
    <dbReference type="NCBI Taxonomy" id="6035"/>
    <lineage>
        <taxon>Eukaryota</taxon>
        <taxon>Fungi</taxon>
        <taxon>Fungi incertae sedis</taxon>
        <taxon>Microsporidia</taxon>
        <taxon>Unikaryonidae</taxon>
        <taxon>Encephalitozoon</taxon>
    </lineage>
</organism>
<keyword evidence="2" id="KW-1133">Transmembrane helix</keyword>
<evidence type="ECO:0000313" key="3">
    <source>
        <dbReference type="EMBL" id="AGE96332.1"/>
    </source>
</evidence>
<dbReference type="SMR" id="M1KAG4"/>
<dbReference type="VEuPathDB" id="MicrosporidiaDB:ECU09_2010"/>
<feature type="transmembrane region" description="Helical" evidence="2">
    <location>
        <begin position="129"/>
        <end position="150"/>
    </location>
</feature>
<dbReference type="VEuPathDB" id="MicrosporidiaDB:M970_092050"/>
<dbReference type="VEuPathDB" id="MicrosporidiaDB:AEWQ_092070"/>
<evidence type="ECO:0000256" key="1">
    <source>
        <dbReference type="ARBA" id="ARBA00010346"/>
    </source>
</evidence>
<dbReference type="AlphaFoldDB" id="M1KAG4"/>
<reference evidence="3" key="1">
    <citation type="journal article" date="2013" name="Eukaryot. Cell">
        <title>Extremely Reduced Levels of Heterozygosity in the Vertebrate Pathogen Encephalitozoon cuniculi.</title>
        <authorList>
            <person name="Selman M."/>
            <person name="Sak B."/>
            <person name="Kvac M."/>
            <person name="Farinelli L."/>
            <person name="Weiss L.M."/>
            <person name="Corradi N."/>
        </authorList>
    </citation>
    <scope>NUCLEOTIDE SEQUENCE</scope>
</reference>
<proteinExistence type="inferred from homology"/>
<accession>M1KAG4</accession>
<protein>
    <submittedName>
        <fullName evidence="3">Uncharacterized protein</fullName>
    </submittedName>
</protein>
<feature type="transmembrane region" description="Helical" evidence="2">
    <location>
        <begin position="56"/>
        <end position="75"/>
    </location>
</feature>
<feature type="transmembrane region" description="Helical" evidence="2">
    <location>
        <begin position="26"/>
        <end position="44"/>
    </location>
</feature>
<name>M1KAG4_ENCCN</name>
<sequence length="245" mass="28450">MNATHILESHEANEQHHATNRSYWEVTYNILVIMSIVFSMATYLILDKDRFEKNPLLRFAIILLPLSCSAIQYLFLLYTNWKSNYEPEGTLHKALYYFFNVLLIAFAIISILSIIVLPINGWGNESDIAIYSVILPFFVVWSVDLVSTINDLTMETVHLIDTHYTMLFDLMMIITIIVNPKYSSQGYRYRQSPTPSSSRSTSSRTTKMRIVLLIIMLILAISMYAFIAWKCLTFLRNMQGKKWCN</sequence>
<dbReference type="VEuPathDB" id="MicrosporidiaDB:AEWR_092050"/>
<comment type="similarity">
    <text evidence="1">Belongs to the UPF0328 family.</text>
</comment>
<feature type="transmembrane region" description="Helical" evidence="2">
    <location>
        <begin position="162"/>
        <end position="180"/>
    </location>
</feature>
<dbReference type="EMBL" id="KC513616">
    <property type="protein sequence ID" value="AGE96332.1"/>
    <property type="molecule type" value="Genomic_DNA"/>
</dbReference>
<dbReference type="VEuPathDB" id="MicrosporidiaDB:AEWD_110020"/>
<dbReference type="InterPro" id="IPR019081">
    <property type="entry name" value="UPF0328"/>
</dbReference>
<evidence type="ECO:0000256" key="2">
    <source>
        <dbReference type="SAM" id="Phobius"/>
    </source>
</evidence>
<feature type="transmembrane region" description="Helical" evidence="2">
    <location>
        <begin position="210"/>
        <end position="229"/>
    </location>
</feature>
<feature type="transmembrane region" description="Helical" evidence="2">
    <location>
        <begin position="95"/>
        <end position="117"/>
    </location>
</feature>
<keyword evidence="2" id="KW-0472">Membrane</keyword>
<dbReference type="Pfam" id="PF09591">
    <property type="entry name" value="DUF2463"/>
    <property type="match status" value="1"/>
</dbReference>
<keyword evidence="2" id="KW-0812">Transmembrane</keyword>